<dbReference type="PANTHER" id="PTHR47069:SF11">
    <property type="entry name" value="OS04G0275550 PROTEIN"/>
    <property type="match status" value="1"/>
</dbReference>
<dbReference type="AlphaFoldDB" id="A0A2K2CJX2"/>
<dbReference type="EMBL" id="CM000883">
    <property type="protein sequence ID" value="PNT62315.1"/>
    <property type="molecule type" value="Genomic_DNA"/>
</dbReference>
<accession>A0A2K2CJX2</accession>
<dbReference type="Proteomes" id="UP000008810">
    <property type="component" value="Chromosome 4"/>
</dbReference>
<sequence>RRLGFPPPVSSPPTPAGAALLTARIPAGAALLTALIPAGTAVLPADSVSPPAPLSSPRTPSPPSRSISPPRPPPPAPLSSPRTPSPPSRSNSPPRPPPPAPALLPALPRRRRYPLPESPALHRPSLCSPVDLAKMDQEKVNQSKANWDAIAAKAFCEICAEQTLEGNRPTAFLSTTGYKNLERDFFQRTRRNYTRRQFKNRWDAMKALYSAWKYYRGRCTGWVGTKLQELLPPTRTGGKRL</sequence>
<evidence type="ECO:0000259" key="2">
    <source>
        <dbReference type="Pfam" id="PF12776"/>
    </source>
</evidence>
<dbReference type="InterPro" id="IPR024752">
    <property type="entry name" value="Myb/SANT-like_dom"/>
</dbReference>
<dbReference type="OrthoDB" id="683117at2759"/>
<evidence type="ECO:0000313" key="5">
    <source>
        <dbReference type="Proteomes" id="UP000008810"/>
    </source>
</evidence>
<reference evidence="3 4" key="1">
    <citation type="journal article" date="2010" name="Nature">
        <title>Genome sequencing and analysis of the model grass Brachypodium distachyon.</title>
        <authorList>
            <consortium name="International Brachypodium Initiative"/>
        </authorList>
    </citation>
    <scope>NUCLEOTIDE SEQUENCE [LARGE SCALE GENOMIC DNA]</scope>
    <source>
        <strain evidence="3 4">Bd21</strain>
    </source>
</reference>
<evidence type="ECO:0000313" key="4">
    <source>
        <dbReference type="EnsemblPlants" id="PNT62315"/>
    </source>
</evidence>
<reference evidence="3" key="2">
    <citation type="submission" date="2017-06" db="EMBL/GenBank/DDBJ databases">
        <title>WGS assembly of Brachypodium distachyon.</title>
        <authorList>
            <consortium name="The International Brachypodium Initiative"/>
            <person name="Lucas S."/>
            <person name="Harmon-Smith M."/>
            <person name="Lail K."/>
            <person name="Tice H."/>
            <person name="Grimwood J."/>
            <person name="Bruce D."/>
            <person name="Barry K."/>
            <person name="Shu S."/>
            <person name="Lindquist E."/>
            <person name="Wang M."/>
            <person name="Pitluck S."/>
            <person name="Vogel J.P."/>
            <person name="Garvin D.F."/>
            <person name="Mockler T.C."/>
            <person name="Schmutz J."/>
            <person name="Rokhsar D."/>
            <person name="Bevan M.W."/>
        </authorList>
    </citation>
    <scope>NUCLEOTIDE SEQUENCE</scope>
    <source>
        <strain evidence="3">Bd21</strain>
    </source>
</reference>
<dbReference type="PANTHER" id="PTHR47069">
    <property type="match status" value="1"/>
</dbReference>
<reference evidence="4" key="3">
    <citation type="submission" date="2018-08" db="UniProtKB">
        <authorList>
            <consortium name="EnsemblPlants"/>
        </authorList>
    </citation>
    <scope>IDENTIFICATION</scope>
    <source>
        <strain evidence="4">cv. Bd21</strain>
    </source>
</reference>
<feature type="domain" description="Myb/SANT-like" evidence="2">
    <location>
        <begin position="147"/>
        <end position="214"/>
    </location>
</feature>
<feature type="region of interest" description="Disordered" evidence="1">
    <location>
        <begin position="43"/>
        <end position="107"/>
    </location>
</feature>
<dbReference type="STRING" id="15368.A0A2K2CJX2"/>
<gene>
    <name evidence="3" type="ORF">BRADI_4g01595v3</name>
</gene>
<feature type="compositionally biased region" description="Pro residues" evidence="1">
    <location>
        <begin position="50"/>
        <end position="102"/>
    </location>
</feature>
<dbReference type="InParanoid" id="A0A2K2CJX2"/>
<name>A0A2K2CJX2_BRADI</name>
<evidence type="ECO:0000313" key="3">
    <source>
        <dbReference type="EMBL" id="PNT62315.1"/>
    </source>
</evidence>
<evidence type="ECO:0000256" key="1">
    <source>
        <dbReference type="SAM" id="MobiDB-lite"/>
    </source>
</evidence>
<keyword evidence="5" id="KW-1185">Reference proteome</keyword>
<dbReference type="EnsemblPlants" id="PNT62315">
    <property type="protein sequence ID" value="PNT62315"/>
    <property type="gene ID" value="BRADI_4g01595v3"/>
</dbReference>
<organism evidence="3">
    <name type="scientific">Brachypodium distachyon</name>
    <name type="common">Purple false brome</name>
    <name type="synonym">Trachynia distachya</name>
    <dbReference type="NCBI Taxonomy" id="15368"/>
    <lineage>
        <taxon>Eukaryota</taxon>
        <taxon>Viridiplantae</taxon>
        <taxon>Streptophyta</taxon>
        <taxon>Embryophyta</taxon>
        <taxon>Tracheophyta</taxon>
        <taxon>Spermatophyta</taxon>
        <taxon>Magnoliopsida</taxon>
        <taxon>Liliopsida</taxon>
        <taxon>Poales</taxon>
        <taxon>Poaceae</taxon>
        <taxon>BOP clade</taxon>
        <taxon>Pooideae</taxon>
        <taxon>Stipodae</taxon>
        <taxon>Brachypodieae</taxon>
        <taxon>Brachypodium</taxon>
    </lineage>
</organism>
<feature type="non-terminal residue" evidence="3">
    <location>
        <position position="1"/>
    </location>
</feature>
<proteinExistence type="predicted"/>
<dbReference type="Gramene" id="PNT62315">
    <property type="protein sequence ID" value="PNT62315"/>
    <property type="gene ID" value="BRADI_4g01595v3"/>
</dbReference>
<dbReference type="Pfam" id="PF12776">
    <property type="entry name" value="Myb_DNA-bind_3"/>
    <property type="match status" value="1"/>
</dbReference>
<protein>
    <recommendedName>
        <fullName evidence="2">Myb/SANT-like domain-containing protein</fullName>
    </recommendedName>
</protein>